<keyword evidence="1 3" id="KW-0732">Signal</keyword>
<gene>
    <name evidence="5" type="ORF">ISS97_11975</name>
</gene>
<accession>A0ABW8K500</accession>
<dbReference type="Pfam" id="PF05426">
    <property type="entry name" value="Alginate_lyase"/>
    <property type="match status" value="1"/>
</dbReference>
<dbReference type="GO" id="GO:0016829">
    <property type="term" value="F:lyase activity"/>
    <property type="evidence" value="ECO:0007669"/>
    <property type="project" value="UniProtKB-KW"/>
</dbReference>
<keyword evidence="2 5" id="KW-0456">Lyase</keyword>
<dbReference type="InterPro" id="IPR008929">
    <property type="entry name" value="Chondroitin_lyas"/>
</dbReference>
<organism evidence="5 6">
    <name type="scientific">Dyella koreensis</name>
    <dbReference type="NCBI Taxonomy" id="311235"/>
    <lineage>
        <taxon>Bacteria</taxon>
        <taxon>Pseudomonadati</taxon>
        <taxon>Pseudomonadota</taxon>
        <taxon>Gammaproteobacteria</taxon>
        <taxon>Lysobacterales</taxon>
        <taxon>Rhodanobacteraceae</taxon>
        <taxon>Dyella</taxon>
    </lineage>
</organism>
<keyword evidence="6" id="KW-1185">Reference proteome</keyword>
<sequence length="367" mass="40446">MQRVSRRTIALAFGALASLSTALSMATAMYVRKDITPPRAVSMCQPVAPGAGEQNASAAHVLAAAEKHLGDQPHPLPHVHTEGTLPHQGIRDESIAAEKDWPLMRQAALAWRLSADGRYLQQVDTYLSAWAHTYQPDFNPIDETNLDGLIDAYVLASSGLSAETRDATRALLRKLGEGYIEHIGQFHGPARGTQTNNWQSHRVKLVAMTAAALGDPGMLKKARELFQRQVADNILPNGEVIDFRERDALHYVVYDLQPLVVAAMAAQPFEANADWLRYTTPEGASLAKALDWLRPFAEGQRTHQEFVHTSVKFDRDRAQVGEAGYSGVWDPKTSSTLYWLAAQLDDSYLPVARQLAPQPPDWIGACH</sequence>
<feature type="chain" id="PRO_5047267727" evidence="3">
    <location>
        <begin position="27"/>
        <end position="367"/>
    </location>
</feature>
<dbReference type="SUPFAM" id="SSF48230">
    <property type="entry name" value="Chondroitin AC/alginate lyase"/>
    <property type="match status" value="1"/>
</dbReference>
<dbReference type="Gene3D" id="1.50.10.100">
    <property type="entry name" value="Chondroitin AC/alginate lyase"/>
    <property type="match status" value="1"/>
</dbReference>
<evidence type="ECO:0000256" key="2">
    <source>
        <dbReference type="ARBA" id="ARBA00023239"/>
    </source>
</evidence>
<evidence type="ECO:0000313" key="5">
    <source>
        <dbReference type="EMBL" id="MFK2917983.1"/>
    </source>
</evidence>
<evidence type="ECO:0000313" key="6">
    <source>
        <dbReference type="Proteomes" id="UP001620408"/>
    </source>
</evidence>
<reference evidence="5 6" key="1">
    <citation type="submission" date="2020-10" db="EMBL/GenBank/DDBJ databases">
        <title>Phylogeny of dyella-like bacteria.</title>
        <authorList>
            <person name="Fu J."/>
        </authorList>
    </citation>
    <scope>NUCLEOTIDE SEQUENCE [LARGE SCALE GENOMIC DNA]</scope>
    <source>
        <strain evidence="5 6">BB4</strain>
    </source>
</reference>
<comment type="caution">
    <text evidence="5">The sequence shown here is derived from an EMBL/GenBank/DDBJ whole genome shotgun (WGS) entry which is preliminary data.</text>
</comment>
<evidence type="ECO:0000256" key="3">
    <source>
        <dbReference type="SAM" id="SignalP"/>
    </source>
</evidence>
<dbReference type="Proteomes" id="UP001620408">
    <property type="component" value="Unassembled WGS sequence"/>
</dbReference>
<evidence type="ECO:0000259" key="4">
    <source>
        <dbReference type="Pfam" id="PF05426"/>
    </source>
</evidence>
<name>A0ABW8K500_9GAMM</name>
<evidence type="ECO:0000256" key="1">
    <source>
        <dbReference type="ARBA" id="ARBA00022729"/>
    </source>
</evidence>
<dbReference type="EMBL" id="JADIKD010000010">
    <property type="protein sequence ID" value="MFK2917983.1"/>
    <property type="molecule type" value="Genomic_DNA"/>
</dbReference>
<dbReference type="RefSeq" id="WP_379986420.1">
    <property type="nucleotide sequence ID" value="NZ_JADIKD010000010.1"/>
</dbReference>
<proteinExistence type="predicted"/>
<protein>
    <submittedName>
        <fullName evidence="5">Alginate lyase family protein</fullName>
    </submittedName>
</protein>
<dbReference type="InterPro" id="IPR008397">
    <property type="entry name" value="Alginate_lyase_dom"/>
</dbReference>
<feature type="domain" description="Alginate lyase" evidence="4">
    <location>
        <begin position="63"/>
        <end position="302"/>
    </location>
</feature>
<feature type="signal peptide" evidence="3">
    <location>
        <begin position="1"/>
        <end position="26"/>
    </location>
</feature>